<dbReference type="CDD" id="cd05271">
    <property type="entry name" value="NDUFA9_like_SDR_a"/>
    <property type="match status" value="1"/>
</dbReference>
<evidence type="ECO:0000313" key="2">
    <source>
        <dbReference type="EMBL" id="PYE54491.1"/>
    </source>
</evidence>
<accession>A0A318SBB9</accession>
<proteinExistence type="predicted"/>
<dbReference type="GO" id="GO:0044877">
    <property type="term" value="F:protein-containing complex binding"/>
    <property type="evidence" value="ECO:0007669"/>
    <property type="project" value="TreeGrafter"/>
</dbReference>
<dbReference type="InterPro" id="IPR051207">
    <property type="entry name" value="ComplexI_NDUFA9_subunit"/>
</dbReference>
<gene>
    <name evidence="2" type="ORF">DES52_105129</name>
</gene>
<dbReference type="OrthoDB" id="9807212at2"/>
<dbReference type="Proteomes" id="UP000248326">
    <property type="component" value="Unassembled WGS sequence"/>
</dbReference>
<dbReference type="FunFam" id="3.40.50.720:FF:000702">
    <property type="entry name" value="NADH dehydrogenase (Ubiquinone)"/>
    <property type="match status" value="1"/>
</dbReference>
<keyword evidence="3" id="KW-1185">Reference proteome</keyword>
<dbReference type="SUPFAM" id="SSF51735">
    <property type="entry name" value="NAD(P)-binding Rossmann-fold domains"/>
    <property type="match status" value="1"/>
</dbReference>
<comment type="caution">
    <text evidence="2">The sequence shown here is derived from an EMBL/GenBank/DDBJ whole genome shotgun (WGS) entry which is preliminary data.</text>
</comment>
<dbReference type="InterPro" id="IPR001509">
    <property type="entry name" value="Epimerase_deHydtase"/>
</dbReference>
<dbReference type="PANTHER" id="PTHR12126">
    <property type="entry name" value="NADH-UBIQUINONE OXIDOREDUCTASE 39 KDA SUBUNIT-RELATED"/>
    <property type="match status" value="1"/>
</dbReference>
<dbReference type="AlphaFoldDB" id="A0A318SBB9"/>
<reference evidence="2 3" key="1">
    <citation type="submission" date="2018-06" db="EMBL/GenBank/DDBJ databases">
        <title>Genomic Encyclopedia of Type Strains, Phase IV (KMG-IV): sequencing the most valuable type-strain genomes for metagenomic binning, comparative biology and taxonomic classification.</title>
        <authorList>
            <person name="Goeker M."/>
        </authorList>
    </citation>
    <scope>NUCLEOTIDE SEQUENCE [LARGE SCALE GENOMIC DNA]</scope>
    <source>
        <strain evidence="2 3">DSM 18048</strain>
    </source>
</reference>
<evidence type="ECO:0000259" key="1">
    <source>
        <dbReference type="Pfam" id="PF01370"/>
    </source>
</evidence>
<protein>
    <submittedName>
        <fullName evidence="2">NADH dehydrogenase</fullName>
    </submittedName>
</protein>
<evidence type="ECO:0000313" key="3">
    <source>
        <dbReference type="Proteomes" id="UP000248326"/>
    </source>
</evidence>
<dbReference type="EMBL" id="QJSX01000005">
    <property type="protein sequence ID" value="PYE54491.1"/>
    <property type="molecule type" value="Genomic_DNA"/>
</dbReference>
<dbReference type="Pfam" id="PF01370">
    <property type="entry name" value="Epimerase"/>
    <property type="match status" value="1"/>
</dbReference>
<dbReference type="Gene3D" id="3.40.50.720">
    <property type="entry name" value="NAD(P)-binding Rossmann-like Domain"/>
    <property type="match status" value="1"/>
</dbReference>
<organism evidence="2 3">
    <name type="scientific">Deinococcus yavapaiensis KR-236</name>
    <dbReference type="NCBI Taxonomy" id="694435"/>
    <lineage>
        <taxon>Bacteria</taxon>
        <taxon>Thermotogati</taxon>
        <taxon>Deinococcota</taxon>
        <taxon>Deinococci</taxon>
        <taxon>Deinococcales</taxon>
        <taxon>Deinococcaceae</taxon>
        <taxon>Deinococcus</taxon>
    </lineage>
</organism>
<dbReference type="RefSeq" id="WP_110886269.1">
    <property type="nucleotide sequence ID" value="NZ_QJSX01000005.1"/>
</dbReference>
<dbReference type="InterPro" id="IPR036291">
    <property type="entry name" value="NAD(P)-bd_dom_sf"/>
</dbReference>
<dbReference type="PANTHER" id="PTHR12126:SF11">
    <property type="entry name" value="NADH DEHYDROGENASE [UBIQUINONE] 1 ALPHA SUBCOMPLEX SUBUNIT 9, MITOCHONDRIAL"/>
    <property type="match status" value="1"/>
</dbReference>
<feature type="domain" description="NAD-dependent epimerase/dehydratase" evidence="1">
    <location>
        <begin position="3"/>
        <end position="202"/>
    </location>
</feature>
<sequence length="306" mass="32915">MRIFVTGGNGFVGETVTRQLLRDGHDVVVGSRDGESVDGARGVRIDVTDFGSVQRAFGEVQPQGVVHLVGIIAEVKKRGQTFERVHFEGTRNVLAATAPGTRYVHMSALGARPDSKSGYSATKGRAEQIVRGSPLAWTILRPSLIFGPGDDFFGRVLRQLVSQGPVVPVIGDGGFLFRPVSVEDVALAFSRAFSTSASVGHTYDLTGPTEYRFDDLLRLELGALGKRKPLVHVPLALMKLAVPMMQILPAPPITRDQFAMLLEGSTADPTAARTTFDLPMLRLEDALPRILGAQSEKPSRAVVSGD</sequence>
<name>A0A318SBB9_9DEIO</name>